<accession>A0A9X9M992</accession>
<evidence type="ECO:0000256" key="1">
    <source>
        <dbReference type="SAM" id="MobiDB-lite"/>
    </source>
</evidence>
<proteinExistence type="predicted"/>
<feature type="region of interest" description="Disordered" evidence="1">
    <location>
        <begin position="1"/>
        <end position="68"/>
    </location>
</feature>
<evidence type="ECO:0000313" key="3">
    <source>
        <dbReference type="Proteomes" id="UP000269945"/>
    </source>
</evidence>
<name>A0A9X9M992_GULGU</name>
<gene>
    <name evidence="2" type="ORF">BN2614_LOCUS2</name>
</gene>
<organism evidence="2 3">
    <name type="scientific">Gulo gulo</name>
    <name type="common">Wolverine</name>
    <name type="synonym">Gluton</name>
    <dbReference type="NCBI Taxonomy" id="48420"/>
    <lineage>
        <taxon>Eukaryota</taxon>
        <taxon>Metazoa</taxon>
        <taxon>Chordata</taxon>
        <taxon>Craniata</taxon>
        <taxon>Vertebrata</taxon>
        <taxon>Euteleostomi</taxon>
        <taxon>Mammalia</taxon>
        <taxon>Eutheria</taxon>
        <taxon>Laurasiatheria</taxon>
        <taxon>Carnivora</taxon>
        <taxon>Caniformia</taxon>
        <taxon>Musteloidea</taxon>
        <taxon>Mustelidae</taxon>
        <taxon>Guloninae</taxon>
        <taxon>Gulo</taxon>
    </lineage>
</organism>
<keyword evidence="3" id="KW-1185">Reference proteome</keyword>
<dbReference type="AlphaFoldDB" id="A0A9X9M992"/>
<reference evidence="2 3" key="1">
    <citation type="submission" date="2018-10" db="EMBL/GenBank/DDBJ databases">
        <authorList>
            <person name="Ekblom R."/>
            <person name="Jareborg N."/>
        </authorList>
    </citation>
    <scope>NUCLEOTIDE SEQUENCE [LARGE SCALE GENOMIC DNA]</scope>
    <source>
        <tissue evidence="2">Muscle</tissue>
    </source>
</reference>
<dbReference type="EMBL" id="CYRY02044729">
    <property type="protein sequence ID" value="VCX39826.1"/>
    <property type="molecule type" value="Genomic_DNA"/>
</dbReference>
<feature type="non-terminal residue" evidence="2">
    <location>
        <position position="1"/>
    </location>
</feature>
<sequence>GKQLELLLAPQWAGASPHEQLPRQASAESGQDPAGTCRAEGGSAGWARAPGPSEARPELADSAGGSLPWQLDRLPETRVGSCKEVGQAAAGLARR</sequence>
<dbReference type="Proteomes" id="UP000269945">
    <property type="component" value="Unassembled WGS sequence"/>
</dbReference>
<evidence type="ECO:0000313" key="2">
    <source>
        <dbReference type="EMBL" id="VCX39826.1"/>
    </source>
</evidence>
<comment type="caution">
    <text evidence="2">The sequence shown here is derived from an EMBL/GenBank/DDBJ whole genome shotgun (WGS) entry which is preliminary data.</text>
</comment>
<protein>
    <submittedName>
        <fullName evidence="2">Uncharacterized protein</fullName>
    </submittedName>
</protein>